<dbReference type="Gene3D" id="1.20.1050.10">
    <property type="match status" value="1"/>
</dbReference>
<dbReference type="InterPro" id="IPR036282">
    <property type="entry name" value="Glutathione-S-Trfase_C_sf"/>
</dbReference>
<dbReference type="InterPro" id="IPR004045">
    <property type="entry name" value="Glutathione_S-Trfase_N"/>
</dbReference>
<feature type="domain" description="Glutathione S-transferase UstS-like C-terminal" evidence="2">
    <location>
        <begin position="130"/>
        <end position="240"/>
    </location>
</feature>
<dbReference type="SUPFAM" id="SSF47616">
    <property type="entry name" value="GST C-terminal domain-like"/>
    <property type="match status" value="1"/>
</dbReference>
<evidence type="ECO:0000259" key="1">
    <source>
        <dbReference type="Pfam" id="PF13409"/>
    </source>
</evidence>
<comment type="caution">
    <text evidence="3">The sequence shown here is derived from an EMBL/GenBank/DDBJ whole genome shotgun (WGS) entry which is preliminary data.</text>
</comment>
<evidence type="ECO:0000313" key="4">
    <source>
        <dbReference type="Proteomes" id="UP000781932"/>
    </source>
</evidence>
<feature type="domain" description="GST N-terminal" evidence="1">
    <location>
        <begin position="45"/>
        <end position="116"/>
    </location>
</feature>
<dbReference type="OrthoDB" id="4951845at2759"/>
<protein>
    <submittedName>
        <fullName evidence="3">Glutathione s-transferase</fullName>
    </submittedName>
</protein>
<dbReference type="GeneID" id="62165843"/>
<dbReference type="SUPFAM" id="SSF52833">
    <property type="entry name" value="Thioredoxin-like"/>
    <property type="match status" value="1"/>
</dbReference>
<gene>
    <name evidence="3" type="ORF">CkaCkLH20_10054</name>
</gene>
<evidence type="ECO:0000313" key="3">
    <source>
        <dbReference type="EMBL" id="KAF9872557.1"/>
    </source>
</evidence>
<dbReference type="Proteomes" id="UP000781932">
    <property type="component" value="Unassembled WGS sequence"/>
</dbReference>
<reference evidence="3" key="2">
    <citation type="submission" date="2020-11" db="EMBL/GenBank/DDBJ databases">
        <title>Whole genome sequencing of Colletotrichum sp.</title>
        <authorList>
            <person name="Li H."/>
        </authorList>
    </citation>
    <scope>NUCLEOTIDE SEQUENCE</scope>
    <source>
        <strain evidence="3">CkLH20</strain>
    </source>
</reference>
<dbReference type="AlphaFoldDB" id="A0A9P6HYP4"/>
<organism evidence="3 4">
    <name type="scientific">Colletotrichum karsti</name>
    <dbReference type="NCBI Taxonomy" id="1095194"/>
    <lineage>
        <taxon>Eukaryota</taxon>
        <taxon>Fungi</taxon>
        <taxon>Dikarya</taxon>
        <taxon>Ascomycota</taxon>
        <taxon>Pezizomycotina</taxon>
        <taxon>Sordariomycetes</taxon>
        <taxon>Hypocreomycetidae</taxon>
        <taxon>Glomerellales</taxon>
        <taxon>Glomerellaceae</taxon>
        <taxon>Colletotrichum</taxon>
        <taxon>Colletotrichum boninense species complex</taxon>
    </lineage>
</organism>
<accession>A0A9P6HYP4</accession>
<dbReference type="EMBL" id="JAATWM020000037">
    <property type="protein sequence ID" value="KAF9872557.1"/>
    <property type="molecule type" value="Genomic_DNA"/>
</dbReference>
<evidence type="ECO:0000259" key="2">
    <source>
        <dbReference type="Pfam" id="PF22041"/>
    </source>
</evidence>
<reference evidence="3" key="1">
    <citation type="submission" date="2020-03" db="EMBL/GenBank/DDBJ databases">
        <authorList>
            <person name="He L."/>
        </authorList>
    </citation>
    <scope>NUCLEOTIDE SEQUENCE</scope>
    <source>
        <strain evidence="3">CkLH20</strain>
    </source>
</reference>
<dbReference type="InterPro" id="IPR036249">
    <property type="entry name" value="Thioredoxin-like_sf"/>
</dbReference>
<keyword evidence="4" id="KW-1185">Reference proteome</keyword>
<dbReference type="Gene3D" id="3.40.30.10">
    <property type="entry name" value="Glutaredoxin"/>
    <property type="match status" value="1"/>
</dbReference>
<name>A0A9P6HYP4_9PEZI</name>
<sequence length="268" mass="30338">MFLAHHYQQNLTNCNLYIFNMSSIMDNNKITLYDLAQRGETNRCWSYNVWKIRLVLNYKKIPFTTAWVDHNTLGPTLKSLGVPPNTTGGFEFTVPTIKLPDGLMVTDSAVIASRLEGIYPSPALHLDLELQAQVDRVVHMTCMPLFAIYMPQVARELIDKATVPAFSKSREKRFGMTLEELETSKGAEKAWVAAESGFAAMKEILTSHKKDEGPFIRGSQVCYADFALVAVFEAFKRVGNGMFERALEWDTAFSDLYRASQAWLQNDM</sequence>
<dbReference type="Pfam" id="PF13409">
    <property type="entry name" value="GST_N_2"/>
    <property type="match status" value="1"/>
</dbReference>
<dbReference type="InterPro" id="IPR054416">
    <property type="entry name" value="GST_UstS-like_C"/>
</dbReference>
<dbReference type="Pfam" id="PF22041">
    <property type="entry name" value="GST_C_7"/>
    <property type="match status" value="1"/>
</dbReference>
<dbReference type="RefSeq" id="XP_038742018.1">
    <property type="nucleotide sequence ID" value="XM_038892769.1"/>
</dbReference>
<proteinExistence type="predicted"/>